<dbReference type="EMBL" id="CP000875">
    <property type="protein sequence ID" value="ABX06295.1"/>
    <property type="molecule type" value="Genomic_DNA"/>
</dbReference>
<name>A9B684_HERA2</name>
<feature type="chain" id="PRO_5002735488" evidence="3">
    <location>
        <begin position="24"/>
        <end position="379"/>
    </location>
</feature>
<dbReference type="InterPro" id="IPR025997">
    <property type="entry name" value="SBP_2_dom"/>
</dbReference>
<evidence type="ECO:0000256" key="1">
    <source>
        <dbReference type="ARBA" id="ARBA00004196"/>
    </source>
</evidence>
<sequence length="379" mass="40722">MTMKSPRAKFMMVLMLLMTMVLASCGEAATPTTAPTDGGTGGTTASSDNSKFTIGISMPTKSSARWIADGDNMVKYFQEKGFKTDLQYAEDDIPTQLSQIENMVTKGVNVLVIAAIDGETLSDVLQSAKDKKILVIAYDRLIKKTPNVDYYATFDNFQVGVLQAQSIETKLGLKEGKGPFNIELFGGSSDDNNAFFFYNGAMSVLQPYIDSGKLVVGSGQTGMDKVATLRWDGATAQSRMDNILSAFYGDKRVDAVLSPYDGISIGIISSLKGVGYGSADKPMPVVSGQDAEVPSVKSIIAGEQSSTIFKDTRELAKSVVGMVEASLSGKEVAVNDTKTYDNGVKVVPSQLLVPVVVDVTNWEKVLIDSGYYKKEDITK</sequence>
<evidence type="ECO:0000256" key="3">
    <source>
        <dbReference type="SAM" id="SignalP"/>
    </source>
</evidence>
<evidence type="ECO:0000313" key="6">
    <source>
        <dbReference type="Proteomes" id="UP000000787"/>
    </source>
</evidence>
<dbReference type="PANTHER" id="PTHR30036">
    <property type="entry name" value="D-XYLOSE-BINDING PERIPLASMIC PROTEIN"/>
    <property type="match status" value="1"/>
</dbReference>
<dbReference type="AlphaFoldDB" id="A9B684"/>
<dbReference type="InterPro" id="IPR050555">
    <property type="entry name" value="Bact_Solute-Bind_Prot2"/>
</dbReference>
<protein>
    <submittedName>
        <fullName evidence="5">Multiple sugar-binding periplasmic receptor ChvE</fullName>
    </submittedName>
</protein>
<feature type="domain" description="Periplasmic binding protein" evidence="4">
    <location>
        <begin position="54"/>
        <end position="331"/>
    </location>
</feature>
<gene>
    <name evidence="5" type="ordered locus">Haur_3659</name>
</gene>
<dbReference type="NCBIfam" id="NF040907">
    <property type="entry name" value="ChvE"/>
    <property type="match status" value="1"/>
</dbReference>
<dbReference type="eggNOG" id="COG4213">
    <property type="taxonomic scope" value="Bacteria"/>
</dbReference>
<dbReference type="STRING" id="316274.Haur_3659"/>
<evidence type="ECO:0000313" key="5">
    <source>
        <dbReference type="EMBL" id="ABX06295.1"/>
    </source>
</evidence>
<dbReference type="SUPFAM" id="SSF53822">
    <property type="entry name" value="Periplasmic binding protein-like I"/>
    <property type="match status" value="1"/>
</dbReference>
<reference evidence="5 6" key="1">
    <citation type="journal article" date="2011" name="Stand. Genomic Sci.">
        <title>Complete genome sequence of the filamentous gliding predatory bacterium Herpetosiphon aurantiacus type strain (114-95(T)).</title>
        <authorList>
            <person name="Kiss H."/>
            <person name="Nett M."/>
            <person name="Domin N."/>
            <person name="Martin K."/>
            <person name="Maresca J.A."/>
            <person name="Copeland A."/>
            <person name="Lapidus A."/>
            <person name="Lucas S."/>
            <person name="Berry K.W."/>
            <person name="Glavina Del Rio T."/>
            <person name="Dalin E."/>
            <person name="Tice H."/>
            <person name="Pitluck S."/>
            <person name="Richardson P."/>
            <person name="Bruce D."/>
            <person name="Goodwin L."/>
            <person name="Han C."/>
            <person name="Detter J.C."/>
            <person name="Schmutz J."/>
            <person name="Brettin T."/>
            <person name="Land M."/>
            <person name="Hauser L."/>
            <person name="Kyrpides N.C."/>
            <person name="Ivanova N."/>
            <person name="Goker M."/>
            <person name="Woyke T."/>
            <person name="Klenk H.P."/>
            <person name="Bryant D.A."/>
        </authorList>
    </citation>
    <scope>NUCLEOTIDE SEQUENCE [LARGE SCALE GENOMIC DNA]</scope>
    <source>
        <strain evidence="6">ATCC 23779 / DSM 785 / 114-95</strain>
    </source>
</reference>
<dbReference type="GO" id="GO:0030246">
    <property type="term" value="F:carbohydrate binding"/>
    <property type="evidence" value="ECO:0007669"/>
    <property type="project" value="TreeGrafter"/>
</dbReference>
<keyword evidence="5" id="KW-0675">Receptor</keyword>
<dbReference type="CDD" id="cd19994">
    <property type="entry name" value="PBP1_ChvE"/>
    <property type="match status" value="1"/>
</dbReference>
<dbReference type="InterPro" id="IPR049784">
    <property type="entry name" value="ChvE-like"/>
</dbReference>
<organism evidence="5 6">
    <name type="scientific">Herpetosiphon aurantiacus (strain ATCC 23779 / DSM 785 / 114-95)</name>
    <dbReference type="NCBI Taxonomy" id="316274"/>
    <lineage>
        <taxon>Bacteria</taxon>
        <taxon>Bacillati</taxon>
        <taxon>Chloroflexota</taxon>
        <taxon>Chloroflexia</taxon>
        <taxon>Herpetosiphonales</taxon>
        <taxon>Herpetosiphonaceae</taxon>
        <taxon>Herpetosiphon</taxon>
    </lineage>
</organism>
<dbReference type="Proteomes" id="UP000000787">
    <property type="component" value="Chromosome"/>
</dbReference>
<dbReference type="BioCyc" id="HAUR316274:GHYA-3698-MONOMER"/>
<dbReference type="KEGG" id="hau:Haur_3659"/>
<dbReference type="InParanoid" id="A9B684"/>
<dbReference type="Pfam" id="PF13407">
    <property type="entry name" value="Peripla_BP_4"/>
    <property type="match status" value="1"/>
</dbReference>
<accession>A9B684</accession>
<dbReference type="InterPro" id="IPR028082">
    <property type="entry name" value="Peripla_BP_I"/>
</dbReference>
<dbReference type="PROSITE" id="PS51257">
    <property type="entry name" value="PROKAR_LIPOPROTEIN"/>
    <property type="match status" value="1"/>
</dbReference>
<dbReference type="Gene3D" id="3.40.50.2300">
    <property type="match status" value="2"/>
</dbReference>
<proteinExistence type="predicted"/>
<dbReference type="HOGENOM" id="CLU_037628_13_1_0"/>
<feature type="signal peptide" evidence="3">
    <location>
        <begin position="1"/>
        <end position="23"/>
    </location>
</feature>
<keyword evidence="2 3" id="KW-0732">Signal</keyword>
<dbReference type="PANTHER" id="PTHR30036:SF1">
    <property type="entry name" value="D-XYLOSE-BINDING PERIPLASMIC PROTEIN"/>
    <property type="match status" value="1"/>
</dbReference>
<comment type="subcellular location">
    <subcellularLocation>
        <location evidence="1">Cell envelope</location>
    </subcellularLocation>
</comment>
<evidence type="ECO:0000256" key="2">
    <source>
        <dbReference type="ARBA" id="ARBA00022729"/>
    </source>
</evidence>
<evidence type="ECO:0000259" key="4">
    <source>
        <dbReference type="Pfam" id="PF13407"/>
    </source>
</evidence>
<dbReference type="GO" id="GO:0030288">
    <property type="term" value="C:outer membrane-bounded periplasmic space"/>
    <property type="evidence" value="ECO:0007669"/>
    <property type="project" value="TreeGrafter"/>
</dbReference>
<keyword evidence="6" id="KW-1185">Reference proteome</keyword>